<comment type="caution">
    <text evidence="1">The sequence shown here is derived from an EMBL/GenBank/DDBJ whole genome shotgun (WGS) entry which is preliminary data.</text>
</comment>
<organism evidence="1">
    <name type="scientific">Ignisphaera aggregans</name>
    <dbReference type="NCBI Taxonomy" id="334771"/>
    <lineage>
        <taxon>Archaea</taxon>
        <taxon>Thermoproteota</taxon>
        <taxon>Thermoprotei</taxon>
        <taxon>Desulfurococcales</taxon>
        <taxon>Desulfurococcaceae</taxon>
        <taxon>Ignisphaera</taxon>
    </lineage>
</organism>
<dbReference type="AlphaFoldDB" id="A0A7C2VBK3"/>
<evidence type="ECO:0000313" key="1">
    <source>
        <dbReference type="EMBL" id="HEW53354.1"/>
    </source>
</evidence>
<dbReference type="EMBL" id="DSGT01000011">
    <property type="protein sequence ID" value="HEW53354.1"/>
    <property type="molecule type" value="Genomic_DNA"/>
</dbReference>
<protein>
    <submittedName>
        <fullName evidence="1">Uncharacterized protein</fullName>
    </submittedName>
</protein>
<proteinExistence type="predicted"/>
<gene>
    <name evidence="1" type="ORF">ENO77_04235</name>
</gene>
<accession>A0A7C2VBK3</accession>
<reference evidence="1" key="1">
    <citation type="journal article" date="2020" name="mSystems">
        <title>Genome- and Community-Level Interaction Insights into Carbon Utilization and Element Cycling Functions of Hydrothermarchaeota in Hydrothermal Sediment.</title>
        <authorList>
            <person name="Zhou Z."/>
            <person name="Liu Y."/>
            <person name="Xu W."/>
            <person name="Pan J."/>
            <person name="Luo Z.H."/>
            <person name="Li M."/>
        </authorList>
    </citation>
    <scope>NUCLEOTIDE SEQUENCE [LARGE SCALE GENOMIC DNA]</scope>
    <source>
        <strain evidence="1">SpSt-16</strain>
    </source>
</reference>
<name>A0A7C2VBK3_9CREN</name>
<sequence length="259" mass="29414">MSSTIAILSEREDLVIPIISFIRTEFPNVHVVLARNADDIASEVLKQLQDKSKNIIVVNTVCTQCLDNKLAGCELLRVVNFCFCCLDVEYGGVYRNCIPPYIGLARLLLSRAKILFKELNGYRVSIKISNRSADFIARLHHIEPEHILNTMAGCLIGEEMDRYNISICHTSILDVSLWGLVHGTNRRLKINSRLLFKSSDEILNEYLTQIGAFLALWLSHENLGLARFTVEEIGRDEGAYTYIFSKLIQLGCDYRIEIM</sequence>